<sequence length="40" mass="4354">RVSQAVFPLVQRLPADEILELCTGRNPRQDGGRSSCNQAA</sequence>
<protein>
    <submittedName>
        <fullName evidence="1">Uncharacterized protein</fullName>
    </submittedName>
</protein>
<evidence type="ECO:0000313" key="1">
    <source>
        <dbReference type="EMBL" id="SVC27008.1"/>
    </source>
</evidence>
<name>A0A382KR30_9ZZZZ</name>
<proteinExistence type="predicted"/>
<organism evidence="1">
    <name type="scientific">marine metagenome</name>
    <dbReference type="NCBI Taxonomy" id="408172"/>
    <lineage>
        <taxon>unclassified sequences</taxon>
        <taxon>metagenomes</taxon>
        <taxon>ecological metagenomes</taxon>
    </lineage>
</organism>
<reference evidence="1" key="1">
    <citation type="submission" date="2018-05" db="EMBL/GenBank/DDBJ databases">
        <authorList>
            <person name="Lanie J.A."/>
            <person name="Ng W.-L."/>
            <person name="Kazmierczak K.M."/>
            <person name="Andrzejewski T.M."/>
            <person name="Davidsen T.M."/>
            <person name="Wayne K.J."/>
            <person name="Tettelin H."/>
            <person name="Glass J.I."/>
            <person name="Rusch D."/>
            <person name="Podicherti R."/>
            <person name="Tsui H.-C.T."/>
            <person name="Winkler M.E."/>
        </authorList>
    </citation>
    <scope>NUCLEOTIDE SEQUENCE</scope>
</reference>
<feature type="non-terminal residue" evidence="1">
    <location>
        <position position="1"/>
    </location>
</feature>
<dbReference type="EMBL" id="UINC01082332">
    <property type="protein sequence ID" value="SVC27008.1"/>
    <property type="molecule type" value="Genomic_DNA"/>
</dbReference>
<accession>A0A382KR30</accession>
<gene>
    <name evidence="1" type="ORF">METZ01_LOCUS279862</name>
</gene>
<dbReference type="AlphaFoldDB" id="A0A382KR30"/>